<evidence type="ECO:0000256" key="7">
    <source>
        <dbReference type="ARBA" id="ARBA00024910"/>
    </source>
</evidence>
<keyword evidence="3" id="KW-0963">Cytoplasm</keyword>
<dbReference type="GO" id="GO:0043093">
    <property type="term" value="P:FtsZ-dependent cytokinesis"/>
    <property type="evidence" value="ECO:0007669"/>
    <property type="project" value="TreeGrafter"/>
</dbReference>
<evidence type="ECO:0000256" key="6">
    <source>
        <dbReference type="ARBA" id="ARBA00023306"/>
    </source>
</evidence>
<dbReference type="Gene3D" id="3.30.160.880">
    <property type="entry name" value="Cell division protein ZapA protomer, N-terminal domain"/>
    <property type="match status" value="1"/>
</dbReference>
<dbReference type="GO" id="GO:0000921">
    <property type="term" value="P:septin ring assembly"/>
    <property type="evidence" value="ECO:0007669"/>
    <property type="project" value="TreeGrafter"/>
</dbReference>
<dbReference type="InterPro" id="IPR042233">
    <property type="entry name" value="Cell_div_ZapA_N"/>
</dbReference>
<dbReference type="GO" id="GO:0005829">
    <property type="term" value="C:cytosol"/>
    <property type="evidence" value="ECO:0007669"/>
    <property type="project" value="TreeGrafter"/>
</dbReference>
<dbReference type="PANTHER" id="PTHR34981:SF1">
    <property type="entry name" value="CELL DIVISION PROTEIN ZAPA"/>
    <property type="match status" value="1"/>
</dbReference>
<protein>
    <recommendedName>
        <fullName evidence="2">Cell division protein ZapA</fullName>
    </recommendedName>
    <alternativeName>
        <fullName evidence="9">Z ring-associated protein ZapA</fullName>
    </alternativeName>
</protein>
<dbReference type="EMBL" id="LN794158">
    <property type="protein sequence ID" value="CEN55137.1"/>
    <property type="molecule type" value="Genomic_DNA"/>
</dbReference>
<evidence type="ECO:0000256" key="3">
    <source>
        <dbReference type="ARBA" id="ARBA00022490"/>
    </source>
</evidence>
<dbReference type="KEGG" id="mbac:BN1209_0081"/>
<gene>
    <name evidence="10" type="ORF">BN1209_0081</name>
</gene>
<reference evidence="11" key="1">
    <citation type="submission" date="2014-12" db="EMBL/GenBank/DDBJ databases">
        <authorList>
            <person name="Salcher M.M."/>
        </authorList>
    </citation>
    <scope>NUCLEOTIDE SEQUENCE [LARGE SCALE GENOMIC DNA]</scope>
    <source>
        <strain evidence="11">MMS-10A-171</strain>
    </source>
</reference>
<evidence type="ECO:0000256" key="9">
    <source>
        <dbReference type="ARBA" id="ARBA00033158"/>
    </source>
</evidence>
<evidence type="ECO:0000313" key="10">
    <source>
        <dbReference type="EMBL" id="CEN55137.1"/>
    </source>
</evidence>
<dbReference type="GO" id="GO:0030428">
    <property type="term" value="C:cell septum"/>
    <property type="evidence" value="ECO:0007669"/>
    <property type="project" value="TreeGrafter"/>
</dbReference>
<keyword evidence="6" id="KW-0131">Cell cycle</keyword>
<dbReference type="Proteomes" id="UP000056322">
    <property type="component" value="Chromosome 1"/>
</dbReference>
<dbReference type="Pfam" id="PF05164">
    <property type="entry name" value="ZapA"/>
    <property type="match status" value="1"/>
</dbReference>
<comment type="subcellular location">
    <subcellularLocation>
        <location evidence="1">Cytoplasm</location>
    </subcellularLocation>
</comment>
<comment type="subunit">
    <text evidence="8">Homodimer. Interacts with FtsZ.</text>
</comment>
<proteinExistence type="predicted"/>
<dbReference type="GO" id="GO:0000917">
    <property type="term" value="P:division septum assembly"/>
    <property type="evidence" value="ECO:0007669"/>
    <property type="project" value="UniProtKB-KW"/>
</dbReference>
<dbReference type="OrthoDB" id="5297208at2"/>
<evidence type="ECO:0000313" key="11">
    <source>
        <dbReference type="Proteomes" id="UP000056322"/>
    </source>
</evidence>
<name>A0A0B7IVR5_9PROT</name>
<dbReference type="GO" id="GO:0032153">
    <property type="term" value="C:cell division site"/>
    <property type="evidence" value="ECO:0007669"/>
    <property type="project" value="TreeGrafter"/>
</dbReference>
<dbReference type="STRING" id="1581680.BN1209_0081"/>
<dbReference type="Gene3D" id="1.20.5.50">
    <property type="match status" value="1"/>
</dbReference>
<dbReference type="InterPro" id="IPR036192">
    <property type="entry name" value="Cell_div_ZapA-like_sf"/>
</dbReference>
<dbReference type="SUPFAM" id="SSF102829">
    <property type="entry name" value="Cell division protein ZapA-like"/>
    <property type="match status" value="1"/>
</dbReference>
<keyword evidence="4" id="KW-0132">Cell division</keyword>
<evidence type="ECO:0000256" key="2">
    <source>
        <dbReference type="ARBA" id="ARBA00015195"/>
    </source>
</evidence>
<accession>A0A0B7IVR5</accession>
<evidence type="ECO:0000256" key="8">
    <source>
        <dbReference type="ARBA" id="ARBA00026068"/>
    </source>
</evidence>
<dbReference type="HOGENOM" id="CLU_116623_2_0_4"/>
<organism evidence="10 11">
    <name type="scientific">Candidatus Methylopumilus turicensis</name>
    <dbReference type="NCBI Taxonomy" id="1581680"/>
    <lineage>
        <taxon>Bacteria</taxon>
        <taxon>Pseudomonadati</taxon>
        <taxon>Pseudomonadota</taxon>
        <taxon>Betaproteobacteria</taxon>
        <taxon>Nitrosomonadales</taxon>
        <taxon>Methylophilaceae</taxon>
        <taxon>Candidatus Methylopumilus</taxon>
    </lineage>
</organism>
<sequence length="101" mass="10897">MSDVKGVEVNIMGREFTIACPPDERESLLNAVGYLDKKMCDIRDAGKVVGVERIAMMAALNLAHELLSTRSGGVDVGGMKGKIARMQSLVDTAIAEQNKLF</sequence>
<dbReference type="AlphaFoldDB" id="A0A0B7IVR5"/>
<evidence type="ECO:0000256" key="5">
    <source>
        <dbReference type="ARBA" id="ARBA00023210"/>
    </source>
</evidence>
<dbReference type="RefSeq" id="WP_045750467.1">
    <property type="nucleotide sequence ID" value="NZ_LN794158.1"/>
</dbReference>
<keyword evidence="11" id="KW-1185">Reference proteome</keyword>
<dbReference type="PANTHER" id="PTHR34981">
    <property type="entry name" value="CELL DIVISION PROTEIN ZAPA"/>
    <property type="match status" value="1"/>
</dbReference>
<dbReference type="InterPro" id="IPR007838">
    <property type="entry name" value="Cell_div_ZapA-like"/>
</dbReference>
<evidence type="ECO:0000256" key="1">
    <source>
        <dbReference type="ARBA" id="ARBA00004496"/>
    </source>
</evidence>
<evidence type="ECO:0000256" key="4">
    <source>
        <dbReference type="ARBA" id="ARBA00022618"/>
    </source>
</evidence>
<keyword evidence="5" id="KW-0717">Septation</keyword>
<comment type="function">
    <text evidence="7">Activator of cell division through the inhibition of FtsZ GTPase activity, therefore promoting FtsZ assembly into bundles of protofilaments necessary for the formation of the division Z ring. It is recruited early at mid-cell but it is not essential for cell division.</text>
</comment>